<evidence type="ECO:0000256" key="1">
    <source>
        <dbReference type="ARBA" id="ARBA00001946"/>
    </source>
</evidence>
<dbReference type="PANTHER" id="PTHR47267:SF4">
    <property type="entry name" value="PYRIDOXAL PHOSPHATE PHOSPHATASE YIGL"/>
    <property type="match status" value="1"/>
</dbReference>
<dbReference type="GO" id="GO:0016787">
    <property type="term" value="F:hydrolase activity"/>
    <property type="evidence" value="ECO:0007669"/>
    <property type="project" value="UniProtKB-KW"/>
</dbReference>
<gene>
    <name evidence="5" type="ORF">NCTC13443_00848</name>
</gene>
<dbReference type="PANTHER" id="PTHR47267">
    <property type="match status" value="1"/>
</dbReference>
<reference evidence="5 6" key="1">
    <citation type="submission" date="2018-06" db="EMBL/GenBank/DDBJ databases">
        <authorList>
            <consortium name="Pathogen Informatics"/>
            <person name="Doyle S."/>
        </authorList>
    </citation>
    <scope>NUCLEOTIDE SEQUENCE [LARGE SCALE GENOMIC DNA]</scope>
    <source>
        <strain evidence="5 6">NCTC13443</strain>
    </source>
</reference>
<evidence type="ECO:0000256" key="2">
    <source>
        <dbReference type="ARBA" id="ARBA00022723"/>
    </source>
</evidence>
<evidence type="ECO:0000313" key="5">
    <source>
        <dbReference type="EMBL" id="STT00574.1"/>
    </source>
</evidence>
<dbReference type="SUPFAM" id="SSF56784">
    <property type="entry name" value="HAD-like"/>
    <property type="match status" value="1"/>
</dbReference>
<evidence type="ECO:0000256" key="3">
    <source>
        <dbReference type="ARBA" id="ARBA00022801"/>
    </source>
</evidence>
<keyword evidence="3" id="KW-0378">Hydrolase</keyword>
<name>A0A377USD4_KLEPN</name>
<keyword evidence="2" id="KW-0479">Metal-binding</keyword>
<dbReference type="Proteomes" id="UP000255518">
    <property type="component" value="Unassembled WGS sequence"/>
</dbReference>
<evidence type="ECO:0000256" key="4">
    <source>
        <dbReference type="ARBA" id="ARBA00022842"/>
    </source>
</evidence>
<comment type="cofactor">
    <cofactor evidence="1">
        <name>Mg(2+)</name>
        <dbReference type="ChEBI" id="CHEBI:18420"/>
    </cofactor>
</comment>
<dbReference type="GO" id="GO:0046872">
    <property type="term" value="F:metal ion binding"/>
    <property type="evidence" value="ECO:0007669"/>
    <property type="project" value="UniProtKB-KW"/>
</dbReference>
<dbReference type="Pfam" id="PF08282">
    <property type="entry name" value="Hydrolase_3"/>
    <property type="match status" value="1"/>
</dbReference>
<sequence length="51" mass="5697">MNDAEMLSMAGKGCIMANAHQRLKDLHPELEVIGSNADDAVPHYLRKLYLD</sequence>
<dbReference type="AlphaFoldDB" id="A0A377USD4"/>
<protein>
    <submittedName>
        <fullName evidence="5">Cof protein</fullName>
    </submittedName>
</protein>
<accession>A0A377USD4</accession>
<dbReference type="InterPro" id="IPR023214">
    <property type="entry name" value="HAD_sf"/>
</dbReference>
<keyword evidence="4" id="KW-0460">Magnesium</keyword>
<organism evidence="5 6">
    <name type="scientific">Klebsiella pneumoniae</name>
    <dbReference type="NCBI Taxonomy" id="573"/>
    <lineage>
        <taxon>Bacteria</taxon>
        <taxon>Pseudomonadati</taxon>
        <taxon>Pseudomonadota</taxon>
        <taxon>Gammaproteobacteria</taxon>
        <taxon>Enterobacterales</taxon>
        <taxon>Enterobacteriaceae</taxon>
        <taxon>Klebsiella/Raoultella group</taxon>
        <taxon>Klebsiella</taxon>
        <taxon>Klebsiella pneumoniae complex</taxon>
    </lineage>
</organism>
<proteinExistence type="predicted"/>
<evidence type="ECO:0000313" key="6">
    <source>
        <dbReference type="Proteomes" id="UP000255518"/>
    </source>
</evidence>
<dbReference type="EMBL" id="UGKT01000001">
    <property type="protein sequence ID" value="STT00574.1"/>
    <property type="molecule type" value="Genomic_DNA"/>
</dbReference>
<dbReference type="InterPro" id="IPR036412">
    <property type="entry name" value="HAD-like_sf"/>
</dbReference>
<dbReference type="Gene3D" id="3.40.50.1000">
    <property type="entry name" value="HAD superfamily/HAD-like"/>
    <property type="match status" value="1"/>
</dbReference>